<keyword evidence="3" id="KW-1185">Reference proteome</keyword>
<keyword evidence="2" id="KW-0378">Hydrolase</keyword>
<proteinExistence type="predicted"/>
<dbReference type="InParanoid" id="A0A1X2HNT7"/>
<gene>
    <name evidence="2" type="ORF">BCR43DRAFT_486311</name>
</gene>
<dbReference type="Gene3D" id="3.40.50.1820">
    <property type="entry name" value="alpha/beta hydrolase"/>
    <property type="match status" value="1"/>
</dbReference>
<dbReference type="PANTHER" id="PTHR43798:SF33">
    <property type="entry name" value="HYDROLASE, PUTATIVE (AFU_ORTHOLOGUE AFUA_2G14860)-RELATED"/>
    <property type="match status" value="1"/>
</dbReference>
<sequence length="327" mass="37601">MPRLEPAESYIIPVHPATEGHDVHRLAVERHVFPAPKSTKRSMAFLWSHSNGFNKETLHPTMREFVKHLRNDAALDETSFTLVAWEARNHGDSARLNADKLRSDYTWFDNVMDTLQVVEQLELKKKYDCLIGVGHSFGATSMLVCEFFHPKTFDGLCLIEPVIRKTIDPVPVRAKYPTMATKKRRDTWPSREECLKQLAPRPFWKRFDPEVLQLYVDYGMYETTEGTIALKTPKMEEFRIFDVQSYANITGYSSLRSLSIPVHIIYALGSDFLKPENKEDILEKSQQITLEFVEGSHMVPNEKPKDMAPHIAQIVERVLSASPRAKL</sequence>
<dbReference type="PANTHER" id="PTHR43798">
    <property type="entry name" value="MONOACYLGLYCEROL LIPASE"/>
    <property type="match status" value="1"/>
</dbReference>
<dbReference type="Pfam" id="PF12697">
    <property type="entry name" value="Abhydrolase_6"/>
    <property type="match status" value="1"/>
</dbReference>
<evidence type="ECO:0000313" key="2">
    <source>
        <dbReference type="EMBL" id="ORZ01065.1"/>
    </source>
</evidence>
<dbReference type="GO" id="GO:0016020">
    <property type="term" value="C:membrane"/>
    <property type="evidence" value="ECO:0007669"/>
    <property type="project" value="TreeGrafter"/>
</dbReference>
<reference evidence="2 3" key="1">
    <citation type="submission" date="2016-07" db="EMBL/GenBank/DDBJ databases">
        <title>Pervasive Adenine N6-methylation of Active Genes in Fungi.</title>
        <authorList>
            <consortium name="DOE Joint Genome Institute"/>
            <person name="Mondo S.J."/>
            <person name="Dannebaum R.O."/>
            <person name="Kuo R.C."/>
            <person name="Labutti K."/>
            <person name="Haridas S."/>
            <person name="Kuo A."/>
            <person name="Salamov A."/>
            <person name="Ahrendt S.R."/>
            <person name="Lipzen A."/>
            <person name="Sullivan W."/>
            <person name="Andreopoulos W.B."/>
            <person name="Clum A."/>
            <person name="Lindquist E."/>
            <person name="Daum C."/>
            <person name="Ramamoorthy G.K."/>
            <person name="Gryganskyi A."/>
            <person name="Culley D."/>
            <person name="Magnuson J.K."/>
            <person name="James T.Y."/>
            <person name="O'Malley M.A."/>
            <person name="Stajich J.E."/>
            <person name="Spatafora J.W."/>
            <person name="Visel A."/>
            <person name="Grigoriev I.V."/>
        </authorList>
    </citation>
    <scope>NUCLEOTIDE SEQUENCE [LARGE SCALE GENOMIC DNA]</scope>
    <source>
        <strain evidence="2 3">NRRL 2496</strain>
    </source>
</reference>
<dbReference type="InterPro" id="IPR050266">
    <property type="entry name" value="AB_hydrolase_sf"/>
</dbReference>
<dbReference type="STRING" id="13706.A0A1X2HNT7"/>
<evidence type="ECO:0000259" key="1">
    <source>
        <dbReference type="Pfam" id="PF12697"/>
    </source>
</evidence>
<name>A0A1X2HNT7_SYNRA</name>
<dbReference type="EMBL" id="MCGN01000002">
    <property type="protein sequence ID" value="ORZ01065.1"/>
    <property type="molecule type" value="Genomic_DNA"/>
</dbReference>
<evidence type="ECO:0000313" key="3">
    <source>
        <dbReference type="Proteomes" id="UP000242180"/>
    </source>
</evidence>
<dbReference type="OrthoDB" id="94039at2759"/>
<dbReference type="Proteomes" id="UP000242180">
    <property type="component" value="Unassembled WGS sequence"/>
</dbReference>
<dbReference type="SUPFAM" id="SSF53474">
    <property type="entry name" value="alpha/beta-Hydrolases"/>
    <property type="match status" value="1"/>
</dbReference>
<organism evidence="2 3">
    <name type="scientific">Syncephalastrum racemosum</name>
    <name type="common">Filamentous fungus</name>
    <dbReference type="NCBI Taxonomy" id="13706"/>
    <lineage>
        <taxon>Eukaryota</taxon>
        <taxon>Fungi</taxon>
        <taxon>Fungi incertae sedis</taxon>
        <taxon>Mucoromycota</taxon>
        <taxon>Mucoromycotina</taxon>
        <taxon>Mucoromycetes</taxon>
        <taxon>Mucorales</taxon>
        <taxon>Syncephalastraceae</taxon>
        <taxon>Syncephalastrum</taxon>
    </lineage>
</organism>
<protein>
    <submittedName>
        <fullName evidence="2">Alpha/Beta hydrolase protein</fullName>
    </submittedName>
</protein>
<dbReference type="OMA" id="DQVTHGD"/>
<dbReference type="InterPro" id="IPR000073">
    <property type="entry name" value="AB_hydrolase_1"/>
</dbReference>
<dbReference type="InterPro" id="IPR029058">
    <property type="entry name" value="AB_hydrolase_fold"/>
</dbReference>
<dbReference type="AlphaFoldDB" id="A0A1X2HNT7"/>
<dbReference type="GO" id="GO:0016787">
    <property type="term" value="F:hydrolase activity"/>
    <property type="evidence" value="ECO:0007669"/>
    <property type="project" value="UniProtKB-KW"/>
</dbReference>
<comment type="caution">
    <text evidence="2">The sequence shown here is derived from an EMBL/GenBank/DDBJ whole genome shotgun (WGS) entry which is preliminary data.</text>
</comment>
<accession>A0A1X2HNT7</accession>
<feature type="domain" description="AB hydrolase-1" evidence="1">
    <location>
        <begin position="66"/>
        <end position="308"/>
    </location>
</feature>